<dbReference type="InterPro" id="IPR007083">
    <property type="entry name" value="RNA_pol_Rpb1_4"/>
</dbReference>
<dbReference type="InterPro" id="IPR045867">
    <property type="entry name" value="DNA-dir_RpoC_beta_prime"/>
</dbReference>
<dbReference type="InterPro" id="IPR007080">
    <property type="entry name" value="RNA_pol_Rpb1_1"/>
</dbReference>
<dbReference type="InterPro" id="IPR006592">
    <property type="entry name" value="RNA_pol_N"/>
</dbReference>
<dbReference type="InterPro" id="IPR047107">
    <property type="entry name" value="DNA-dir_RNA_pol1_lsu_C"/>
</dbReference>
<dbReference type="InterPro" id="IPR000722">
    <property type="entry name" value="RNA_pol_asu"/>
</dbReference>
<proteinExistence type="inferred from homology"/>
<dbReference type="EMBL" id="CP002172">
    <property type="protein sequence ID" value="AEA38819.1"/>
    <property type="molecule type" value="Genomic_DNA"/>
</dbReference>
<dbReference type="Proteomes" id="UP000243423">
    <property type="component" value="Nucleomorph 1"/>
</dbReference>
<dbReference type="Pfam" id="PF04997">
    <property type="entry name" value="RNA_pol_Rpb1_1"/>
    <property type="match status" value="1"/>
</dbReference>
<dbReference type="InterPro" id="IPR007066">
    <property type="entry name" value="RNA_pol_Rpb1_3"/>
</dbReference>
<keyword evidence="7" id="KW-0862">Zinc</keyword>
<dbReference type="Pfam" id="PF04983">
    <property type="entry name" value="RNA_pol_Rpb1_3"/>
    <property type="match status" value="1"/>
</dbReference>
<dbReference type="CDD" id="cd01435">
    <property type="entry name" value="RNAP_I_RPA1_N"/>
    <property type="match status" value="1"/>
</dbReference>
<evidence type="ECO:0000256" key="2">
    <source>
        <dbReference type="ARBA" id="ARBA00006460"/>
    </source>
</evidence>
<keyword evidence="13" id="KW-0542">Nucleomorph</keyword>
<evidence type="ECO:0000256" key="8">
    <source>
        <dbReference type="ARBA" id="ARBA00022842"/>
    </source>
</evidence>
<comment type="similarity">
    <text evidence="2 11">Belongs to the RNA polymerase beta' chain family.</text>
</comment>
<feature type="domain" description="RNA polymerase N-terminal" evidence="12">
    <location>
        <begin position="312"/>
        <end position="640"/>
    </location>
</feature>
<accession>F2HHM3</accession>
<geneLocation type="nucleomorph" evidence="13"/>
<keyword evidence="9 11" id="KW-0804">Transcription</keyword>
<evidence type="ECO:0000259" key="12">
    <source>
        <dbReference type="SMART" id="SM00663"/>
    </source>
</evidence>
<dbReference type="Gene3D" id="1.10.1790.20">
    <property type="match status" value="1"/>
</dbReference>
<dbReference type="SMART" id="SM00663">
    <property type="entry name" value="RPOLA_N"/>
    <property type="match status" value="1"/>
</dbReference>
<evidence type="ECO:0000256" key="10">
    <source>
        <dbReference type="ARBA" id="ARBA00023242"/>
    </source>
</evidence>
<dbReference type="Gene3D" id="3.30.1490.180">
    <property type="entry name" value="RNA polymerase ii"/>
    <property type="match status" value="1"/>
</dbReference>
<dbReference type="Gene3D" id="6.10.250.2940">
    <property type="match status" value="1"/>
</dbReference>
<evidence type="ECO:0000256" key="11">
    <source>
        <dbReference type="RuleBase" id="RU004279"/>
    </source>
</evidence>
<dbReference type="Pfam" id="PF00623">
    <property type="entry name" value="RNA_pol_Rpb1_2"/>
    <property type="match status" value="1"/>
</dbReference>
<name>F2HHM3_9CRYP</name>
<dbReference type="InterPro" id="IPR044893">
    <property type="entry name" value="RNA_pol_Rpb1_clamp_domain"/>
</dbReference>
<reference evidence="13 14" key="1">
    <citation type="journal article" date="2011" name="Genome Biol. Evol.">
        <title>Complete nucleomorph genome sequence of the nonphotosynthetic alga Cryptomonas paramecium reveals a core nucleomorph gene set.</title>
        <authorList>
            <person name="Tanifuji G."/>
            <person name="Onodera N.T."/>
            <person name="Wheeler T.J."/>
            <person name="Dlutek M."/>
            <person name="Donaher N."/>
            <person name="Archibald J.M."/>
        </authorList>
    </citation>
    <scope>NUCLEOTIDE SEQUENCE [LARGE SCALE GENOMIC DNA]</scope>
    <source>
        <strain evidence="13 14">CCAP977/2A</strain>
    </source>
</reference>
<dbReference type="Gene3D" id="1.10.132.30">
    <property type="match status" value="1"/>
</dbReference>
<dbReference type="GO" id="GO:0046872">
    <property type="term" value="F:metal ion binding"/>
    <property type="evidence" value="ECO:0007669"/>
    <property type="project" value="UniProtKB-KW"/>
</dbReference>
<evidence type="ECO:0000256" key="1">
    <source>
        <dbReference type="ARBA" id="ARBA00004123"/>
    </source>
</evidence>
<gene>
    <name evidence="13" type="primary">rpa1</name>
    <name evidence="13" type="ORF">CPARA_1gp161</name>
</gene>
<comment type="function">
    <text evidence="11">DNA-dependent RNA polymerase catalyzes the transcription of DNA into RNA using the four ribonucleoside triphosphates as substrates.</text>
</comment>
<dbReference type="Pfam" id="PF05000">
    <property type="entry name" value="RNA_pol_Rpb1_4"/>
    <property type="match status" value="1"/>
</dbReference>
<protein>
    <recommendedName>
        <fullName evidence="11">DNA-directed RNA polymerase subunit</fullName>
        <ecNumber evidence="11">2.7.7.6</ecNumber>
    </recommendedName>
</protein>
<evidence type="ECO:0000256" key="3">
    <source>
        <dbReference type="ARBA" id="ARBA00022478"/>
    </source>
</evidence>
<comment type="subcellular location">
    <subcellularLocation>
        <location evidence="1">Nucleus</location>
    </subcellularLocation>
</comment>
<sequence>MDVFYGDSKTTVTSVIYNVTFSFYSTDEINEMNLVEIFCPAFFDYGKKVVEWGLCDIRMGTSTKYENCISCGANYSACPGHFGYIDLAIPISSPLVKNLFASLLESCCFYCNFFKISSWKIKLSYIKLLLFDLNLNIKKIDLRLNRISFSKSNRSFFFSYNIKIVNLINQKIEKTIYSKFFFDKIKKIQKNQSNFVNFFLKKLSSVTCCQKCKKNKIYGYQKKSKALFKKKNHYLSFYVKNIFNFVTKKNILLCSQKYIKFFPFSFEKKNCFFSFQEKKYLCDLWKYENDFCELIWGSIVKSYKFKKQKKFENFFLNKLMVPPTRFRPIYFNSIFKNKMQILSNSQNFYFLKIVKLNQQLLLAIGASSLTSRQSMIRKFLSDLESTISCLFDSNCSPSSMFSSKSPIGIKQQLEKKMGLFRMYLMGKRVNFSARSVITSDPYLKTNEIGLPYICKEKIGSFRILNKFNLSSFLKVLLYKKDRNKFHFKMIETIFGKRINIFEEERKLKILGLVQIFKRYFDYYIYKRLENFGFMKVFKMICSQDLVLVNRQPSLHKASIMAHRVVIRKRTKCLSLNYANCAPYNADFDGDEMNLHIINNVMGKAEAFVLSLTHNHSRIPTNSIPIRCLIQDYIVSSVLLTKKDNFLREEIFFYLLNCLFIEKSLFCKFCFPIILKPRVLWTGKQLFSMVMKNSIASNSALFFESRNKMNKIGYGEDETLVLIRNGELLKGVIDASQLGKKKHGILHALHEKYDSTTVDDVLTNLSFLLMFFQRSYGHTTGLNDLIISSKMDKFRTKGFSRERKLKKLIIRKILSKKGFFLEKLSKTKKIYSFLNIAGLFFIQENSLRQFIFYVKSILTKICTNTIENNFPENIETNLDKNGFLAIILSGSKGSFVNFFQICTNLGQMELEGNCISRDYEFKVLPFFFPFEISCESNGFIVQRFLTGIDPPGYFFHSMAGRESLLDTTIKTAQSGYIQRSLIKHFEDVNLNYDLTVRSMSNDIIQIIYFQNGLSSLNSDFNQIFIWYLQNLSAYFISSSYVSTIKANKNVINKNTLYILFKKLKNMYNPVDVFYRFKQLIYEKSKSFYLDKCISDVYQKSLYEPGEPVGIVTGQSIGEPCTQMTLNSFHFAGKIALSYATGIPRIKEILMTASNHVKNPTTSVFFHKNLSFKNYIFIEKRLKKIVYTDLIKTIVVYKNMNFFVIKIRLISKNRYKHQFLLKTNYIKNRFQYFFKKYTKFFLCKNNFDFFQIYFQKNTQILTMELKKNLNNEKISKESFFFSIIQLRVSEIYRKISKIFFFTQMNMIDFSFIDFKQKTVHFNGINFCFLWENADLLNINKIFTNDISEILLIYGIEASRAAIFLELETIFRIQAISINKHHIDLISDYMTKSGKIKSFSRTQMKEKESFQKISYETALNFITNAAINQIYDQIDSPSSSICTGKVCNSGMRHFDIGYFFQ</sequence>
<dbReference type="GO" id="GO:0005736">
    <property type="term" value="C:RNA polymerase I complex"/>
    <property type="evidence" value="ECO:0007669"/>
    <property type="project" value="TreeGrafter"/>
</dbReference>
<dbReference type="PANTHER" id="PTHR19376">
    <property type="entry name" value="DNA-DIRECTED RNA POLYMERASE"/>
    <property type="match status" value="1"/>
</dbReference>
<dbReference type="GO" id="GO:0003677">
    <property type="term" value="F:DNA binding"/>
    <property type="evidence" value="ECO:0007669"/>
    <property type="project" value="InterPro"/>
</dbReference>
<keyword evidence="6" id="KW-0479">Metal-binding</keyword>
<keyword evidence="8" id="KW-0460">Magnesium</keyword>
<keyword evidence="10" id="KW-0539">Nucleus</keyword>
<evidence type="ECO:0000256" key="9">
    <source>
        <dbReference type="ARBA" id="ARBA00023163"/>
    </source>
</evidence>
<evidence type="ECO:0000313" key="14">
    <source>
        <dbReference type="Proteomes" id="UP000243423"/>
    </source>
</evidence>
<dbReference type="Gene3D" id="4.10.860.120">
    <property type="entry name" value="RNA polymerase II, clamp domain"/>
    <property type="match status" value="1"/>
</dbReference>
<dbReference type="GeneID" id="10446970"/>
<dbReference type="RefSeq" id="XP_003239717.1">
    <property type="nucleotide sequence ID" value="XM_003239669.1"/>
</dbReference>
<comment type="catalytic activity">
    <reaction evidence="11">
        <text>RNA(n) + a ribonucleoside 5'-triphosphate = RNA(n+1) + diphosphate</text>
        <dbReference type="Rhea" id="RHEA:21248"/>
        <dbReference type="Rhea" id="RHEA-COMP:14527"/>
        <dbReference type="Rhea" id="RHEA-COMP:17342"/>
        <dbReference type="ChEBI" id="CHEBI:33019"/>
        <dbReference type="ChEBI" id="CHEBI:61557"/>
        <dbReference type="ChEBI" id="CHEBI:140395"/>
        <dbReference type="EC" id="2.7.7.6"/>
    </reaction>
</comment>
<keyword evidence="5 11" id="KW-0548">Nucleotidyltransferase</keyword>
<evidence type="ECO:0000256" key="5">
    <source>
        <dbReference type="ARBA" id="ARBA00022695"/>
    </source>
</evidence>
<evidence type="ECO:0000313" key="13">
    <source>
        <dbReference type="EMBL" id="AEA38819.1"/>
    </source>
</evidence>
<dbReference type="InterPro" id="IPR042102">
    <property type="entry name" value="RNA_pol_Rpb1_3_sf"/>
</dbReference>
<dbReference type="SUPFAM" id="SSF64484">
    <property type="entry name" value="beta and beta-prime subunits of DNA dependent RNA-polymerase"/>
    <property type="match status" value="1"/>
</dbReference>
<evidence type="ECO:0000256" key="7">
    <source>
        <dbReference type="ARBA" id="ARBA00022833"/>
    </source>
</evidence>
<dbReference type="InterPro" id="IPR007081">
    <property type="entry name" value="RNA_pol_Rpb1_5"/>
</dbReference>
<dbReference type="InterPro" id="IPR015699">
    <property type="entry name" value="DNA-dir_RNA_pol1_lsu_N"/>
</dbReference>
<evidence type="ECO:0000256" key="6">
    <source>
        <dbReference type="ARBA" id="ARBA00022723"/>
    </source>
</evidence>
<dbReference type="Pfam" id="PF04998">
    <property type="entry name" value="RNA_pol_Rpb1_5"/>
    <property type="match status" value="1"/>
</dbReference>
<dbReference type="Gene3D" id="2.40.40.20">
    <property type="match status" value="1"/>
</dbReference>
<keyword evidence="4 11" id="KW-0808">Transferase</keyword>
<organism evidence="13 14">
    <name type="scientific">Cryptomonas paramaecium</name>
    <dbReference type="NCBI Taxonomy" id="2898"/>
    <lineage>
        <taxon>Eukaryota</taxon>
        <taxon>Cryptophyceae</taxon>
        <taxon>Cryptomonadales</taxon>
        <taxon>Cryptomonadaceae</taxon>
        <taxon>Cryptomonas</taxon>
    </lineage>
</organism>
<dbReference type="CDD" id="cd02735">
    <property type="entry name" value="RNAP_I_Rpa1_C"/>
    <property type="match status" value="1"/>
</dbReference>
<evidence type="ECO:0000256" key="4">
    <source>
        <dbReference type="ARBA" id="ARBA00022679"/>
    </source>
</evidence>
<dbReference type="InterPro" id="IPR038120">
    <property type="entry name" value="Rpb1_funnel_sf"/>
</dbReference>
<dbReference type="GO" id="GO:0006351">
    <property type="term" value="P:DNA-templated transcription"/>
    <property type="evidence" value="ECO:0007669"/>
    <property type="project" value="InterPro"/>
</dbReference>
<dbReference type="GO" id="GO:0003899">
    <property type="term" value="F:DNA-directed RNA polymerase activity"/>
    <property type="evidence" value="ECO:0007669"/>
    <property type="project" value="UniProtKB-EC"/>
</dbReference>
<dbReference type="Gene3D" id="1.10.274.100">
    <property type="entry name" value="RNA polymerase Rpb1, domain 3"/>
    <property type="match status" value="1"/>
</dbReference>
<keyword evidence="3 11" id="KW-0240">DNA-directed RNA polymerase</keyword>
<dbReference type="PANTHER" id="PTHR19376:SF11">
    <property type="entry name" value="DNA-DIRECTED RNA POLYMERASE I SUBUNIT RPA1"/>
    <property type="match status" value="1"/>
</dbReference>
<dbReference type="EC" id="2.7.7.6" evidence="11"/>